<protein>
    <submittedName>
        <fullName evidence="2">Unnamed protein product</fullName>
    </submittedName>
</protein>
<gene>
    <name evidence="2" type="ORF">Plil01_000751200</name>
</gene>
<evidence type="ECO:0000313" key="2">
    <source>
        <dbReference type="EMBL" id="GMF19601.1"/>
    </source>
</evidence>
<organism evidence="2 3">
    <name type="scientific">Phytophthora lilii</name>
    <dbReference type="NCBI Taxonomy" id="2077276"/>
    <lineage>
        <taxon>Eukaryota</taxon>
        <taxon>Sar</taxon>
        <taxon>Stramenopiles</taxon>
        <taxon>Oomycota</taxon>
        <taxon>Peronosporomycetes</taxon>
        <taxon>Peronosporales</taxon>
        <taxon>Peronosporaceae</taxon>
        <taxon>Phytophthora</taxon>
    </lineage>
</organism>
<keyword evidence="3" id="KW-1185">Reference proteome</keyword>
<keyword evidence="1" id="KW-0472">Membrane</keyword>
<feature type="transmembrane region" description="Helical" evidence="1">
    <location>
        <begin position="43"/>
        <end position="65"/>
    </location>
</feature>
<dbReference type="EMBL" id="BSXW01000350">
    <property type="protein sequence ID" value="GMF19601.1"/>
    <property type="molecule type" value="Genomic_DNA"/>
</dbReference>
<dbReference type="InterPro" id="IPR018247">
    <property type="entry name" value="EF_Hand_1_Ca_BS"/>
</dbReference>
<dbReference type="Proteomes" id="UP001165083">
    <property type="component" value="Unassembled WGS sequence"/>
</dbReference>
<name>A0A9W6TUG9_9STRA</name>
<dbReference type="OrthoDB" id="167900at2759"/>
<dbReference type="PROSITE" id="PS00018">
    <property type="entry name" value="EF_HAND_1"/>
    <property type="match status" value="1"/>
</dbReference>
<keyword evidence="1" id="KW-1133">Transmembrane helix</keyword>
<comment type="caution">
    <text evidence="2">The sequence shown here is derived from an EMBL/GenBank/DDBJ whole genome shotgun (WGS) entry which is preliminary data.</text>
</comment>
<evidence type="ECO:0000256" key="1">
    <source>
        <dbReference type="SAM" id="Phobius"/>
    </source>
</evidence>
<reference evidence="2" key="1">
    <citation type="submission" date="2023-04" db="EMBL/GenBank/DDBJ databases">
        <title>Phytophthora lilii NBRC 32176.</title>
        <authorList>
            <person name="Ichikawa N."/>
            <person name="Sato H."/>
            <person name="Tonouchi N."/>
        </authorList>
    </citation>
    <scope>NUCLEOTIDE SEQUENCE</scope>
    <source>
        <strain evidence="2">NBRC 32176</strain>
    </source>
</reference>
<proteinExistence type="predicted"/>
<accession>A0A9W6TUG9</accession>
<dbReference type="AlphaFoldDB" id="A0A9W6TUG9"/>
<evidence type="ECO:0000313" key="3">
    <source>
        <dbReference type="Proteomes" id="UP001165083"/>
    </source>
</evidence>
<sequence length="177" mass="19410">MMEGEPGTPGVVRLPDEETAFIGRKVEAPRRRQRRQQAKKKRIAVVGVSVATMLAFGAVCAFLTLPSGTTEKGKTAMSQAMESDPASATASDELFVPSIAVYDEDGDGKVSLGEYLDRLAINRDAALERVDESSLNETEKAQISDLLKEDFGKHSDCVSLIAQEVRVKVYLRNQRYD</sequence>
<keyword evidence="1" id="KW-0812">Transmembrane</keyword>